<gene>
    <name evidence="3" type="ORF">C6P46_001240</name>
</gene>
<feature type="compositionally biased region" description="Basic and acidic residues" evidence="1">
    <location>
        <begin position="19"/>
        <end position="33"/>
    </location>
</feature>
<feature type="compositionally biased region" description="Acidic residues" evidence="1">
    <location>
        <begin position="81"/>
        <end position="112"/>
    </location>
</feature>
<feature type="compositionally biased region" description="Basic and acidic residues" evidence="1">
    <location>
        <begin position="319"/>
        <end position="329"/>
    </location>
</feature>
<feature type="compositionally biased region" description="Acidic residues" evidence="1">
    <location>
        <begin position="370"/>
        <end position="398"/>
    </location>
</feature>
<feature type="compositionally biased region" description="Basic residues" evidence="1">
    <location>
        <begin position="500"/>
        <end position="511"/>
    </location>
</feature>
<feature type="compositionally biased region" description="Acidic residues" evidence="1">
    <location>
        <begin position="514"/>
        <end position="539"/>
    </location>
</feature>
<feature type="region of interest" description="Disordered" evidence="1">
    <location>
        <begin position="783"/>
        <end position="803"/>
    </location>
</feature>
<dbReference type="AlphaFoldDB" id="A0A9P6W5S6"/>
<dbReference type="PANTHER" id="PTHR14689:SF0">
    <property type="entry name" value="COILED-COIL DOMAIN-CONTAINING PROTEIN 82"/>
    <property type="match status" value="1"/>
</dbReference>
<feature type="compositionally biased region" description="Acidic residues" evidence="1">
    <location>
        <begin position="640"/>
        <end position="650"/>
    </location>
</feature>
<feature type="compositionally biased region" description="Basic residues" evidence="1">
    <location>
        <begin position="468"/>
        <end position="478"/>
    </location>
</feature>
<evidence type="ECO:0000256" key="1">
    <source>
        <dbReference type="SAM" id="MobiDB-lite"/>
    </source>
</evidence>
<feature type="compositionally biased region" description="Acidic residues" evidence="1">
    <location>
        <begin position="788"/>
        <end position="799"/>
    </location>
</feature>
<sequence length="902" mass="101144">MGKRRKQARLAVASTGRVELTDSDSKRSGRPERSPSPATAARLERAKKAQQSSQKYHKPTWRDEQEQGRIVDEGQAITSSSEDDDPGLVESFELVDDEAEEASEDEDSSEGEEGGHQRRRRGREGSDSDSDEQPTPRRAAKKSRRAKEIVLSSDDDDDEEEIIARTTPVASTSKSKPKTTSAAKENGGSPPKRKVLVFDSIEVSPPPPTKRRALAPNNKGTKANPASKPKPNTGKSRPARESAAQGTPEEERMSIALGHPQDSADESDEEQPVKGPGSSARKRSRVSSSSDESHRSATTDTSDGEVRDDLPLPASIAADNKRLKAKRETTLNNAALRSPRKTKNGKVRKVDTKRKLTALSQGVRDRRSEDEESDEEDFVVDDDDAIIYDTTTEEEEDQQPPPTSKKQKKKAAAKRKGKERAVVSEDEDEEEGRPVSKKKERGKGKSRKQVQRDLLATDSEDEQPTRSASKRKHGKKNGGRVVRSDNDDDDDDEEDEPVQRKKRRRRQHHRSSGSEEESNSDDGIDDGPEDLEILDEETVLDQKFRTLKTNESKFASLKAARDRRKASQKAIVLDSEDERPATQSRSQRAPTDSQPRFLGDPDHNSDEEDDSEESDSDGSGSGSGSDSSSSRRKARSDSEGSIDDFLAEDDENMEKEVEKYRADLQMKSQGMRYYYKTYIILLVYMIIDPDRDWRREDKELRTADEKVTQELEGFLSSLVGSSAWKPKFQHVIDTRPELTVDPLDADEAGGPCDVCTMGRARHASSLLTLFGPKYNRKTLQDLVSAEDSSAEEESDSEDENAGRGGVCTMRAEFYHQLRHWAHSTRDRVADMLKPLRREIRELETDTMTKKKRKKARKQMTRLKHEEASRLIRILEDGREVEQLTDRLQKEIQQACSAFAKNG</sequence>
<proteinExistence type="predicted"/>
<comment type="caution">
    <text evidence="3">The sequence shown here is derived from an EMBL/GenBank/DDBJ whole genome shotgun (WGS) entry which is preliminary data.</text>
</comment>
<dbReference type="PANTHER" id="PTHR14689">
    <property type="entry name" value="PHORBOL-ESTER_DAG-TYPE DOMAIN-CONTAINING PROTEIN"/>
    <property type="match status" value="1"/>
</dbReference>
<feature type="compositionally biased region" description="Basic and acidic residues" evidence="1">
    <location>
        <begin position="60"/>
        <end position="72"/>
    </location>
</feature>
<feature type="compositionally biased region" description="Basic residues" evidence="1">
    <location>
        <begin position="435"/>
        <end position="449"/>
    </location>
</feature>
<feature type="compositionally biased region" description="Polar residues" evidence="1">
    <location>
        <begin position="581"/>
        <end position="594"/>
    </location>
</feature>
<dbReference type="Pfam" id="PF13926">
    <property type="entry name" value="DUF4211"/>
    <property type="match status" value="1"/>
</dbReference>
<feature type="compositionally biased region" description="Basic and acidic residues" evidence="1">
    <location>
        <begin position="540"/>
        <end position="551"/>
    </location>
</feature>
<feature type="compositionally biased region" description="Acidic residues" evidence="1">
    <location>
        <begin position="486"/>
        <end position="496"/>
    </location>
</feature>
<reference evidence="3 4" key="1">
    <citation type="submission" date="2020-11" db="EMBL/GenBank/DDBJ databases">
        <title>Kefir isolates.</title>
        <authorList>
            <person name="Marcisauskas S."/>
            <person name="Kim Y."/>
            <person name="Blasche S."/>
        </authorList>
    </citation>
    <scope>NUCLEOTIDE SEQUENCE [LARGE SCALE GENOMIC DNA]</scope>
    <source>
        <strain evidence="3 4">KR</strain>
    </source>
</reference>
<evidence type="ECO:0000313" key="4">
    <source>
        <dbReference type="Proteomes" id="UP000777482"/>
    </source>
</evidence>
<keyword evidence="4" id="KW-1185">Reference proteome</keyword>
<evidence type="ECO:0000259" key="2">
    <source>
        <dbReference type="Pfam" id="PF13926"/>
    </source>
</evidence>
<evidence type="ECO:0000313" key="3">
    <source>
        <dbReference type="EMBL" id="KAG0664644.1"/>
    </source>
</evidence>
<feature type="region of interest" description="Disordered" evidence="1">
    <location>
        <begin position="1"/>
        <end position="650"/>
    </location>
</feature>
<accession>A0A9P6W5S6</accession>
<organism evidence="3 4">
    <name type="scientific">Rhodotorula mucilaginosa</name>
    <name type="common">Yeast</name>
    <name type="synonym">Rhodotorula rubra</name>
    <dbReference type="NCBI Taxonomy" id="5537"/>
    <lineage>
        <taxon>Eukaryota</taxon>
        <taxon>Fungi</taxon>
        <taxon>Dikarya</taxon>
        <taxon>Basidiomycota</taxon>
        <taxon>Pucciniomycotina</taxon>
        <taxon>Microbotryomycetes</taxon>
        <taxon>Sporidiobolales</taxon>
        <taxon>Sporidiobolaceae</taxon>
        <taxon>Rhodotorula</taxon>
    </lineage>
</organism>
<feature type="compositionally biased region" description="Acidic residues" evidence="1">
    <location>
        <begin position="605"/>
        <end position="616"/>
    </location>
</feature>
<protein>
    <recommendedName>
        <fullName evidence="2">DUF4211 domain-containing protein</fullName>
    </recommendedName>
</protein>
<feature type="compositionally biased region" description="Basic residues" evidence="1">
    <location>
        <begin position="405"/>
        <end position="418"/>
    </location>
</feature>
<dbReference type="OrthoDB" id="21499at2759"/>
<feature type="domain" description="DUF4211" evidence="2">
    <location>
        <begin position="644"/>
        <end position="779"/>
    </location>
</feature>
<dbReference type="InterPro" id="IPR025451">
    <property type="entry name" value="DUF4211"/>
</dbReference>
<feature type="compositionally biased region" description="Basic residues" evidence="1">
    <location>
        <begin position="338"/>
        <end position="347"/>
    </location>
</feature>
<dbReference type="Proteomes" id="UP000777482">
    <property type="component" value="Unassembled WGS sequence"/>
</dbReference>
<dbReference type="GO" id="GO:0005634">
    <property type="term" value="C:nucleus"/>
    <property type="evidence" value="ECO:0007669"/>
    <property type="project" value="TreeGrafter"/>
</dbReference>
<feature type="compositionally biased region" description="Low complexity" evidence="1">
    <location>
        <begin position="166"/>
        <end position="184"/>
    </location>
</feature>
<name>A0A9P6W5S6_RHOMI</name>
<dbReference type="EMBL" id="PUHQ01000013">
    <property type="protein sequence ID" value="KAG0664644.1"/>
    <property type="molecule type" value="Genomic_DNA"/>
</dbReference>